<dbReference type="EMBL" id="KB706185">
    <property type="protein sequence ID" value="EMR68771.1"/>
    <property type="molecule type" value="Genomic_DNA"/>
</dbReference>
<dbReference type="Gene3D" id="2.60.120.10">
    <property type="entry name" value="Jelly Rolls"/>
    <property type="match status" value="1"/>
</dbReference>
<dbReference type="InterPro" id="IPR013096">
    <property type="entry name" value="Cupin_2"/>
</dbReference>
<dbReference type="AlphaFoldDB" id="M7TFP7"/>
<dbReference type="OrthoDB" id="9976870at2759"/>
<evidence type="ECO:0000313" key="3">
    <source>
        <dbReference type="Proteomes" id="UP000012174"/>
    </source>
</evidence>
<dbReference type="InterPro" id="IPR011051">
    <property type="entry name" value="RmlC_Cupin_sf"/>
</dbReference>
<dbReference type="KEGG" id="ela:UCREL1_4208"/>
<dbReference type="Pfam" id="PF07883">
    <property type="entry name" value="Cupin_2"/>
    <property type="match status" value="1"/>
</dbReference>
<gene>
    <name evidence="2" type="ORF">UCREL1_4208</name>
</gene>
<protein>
    <submittedName>
        <fullName evidence="2">Putative cupin-type protein</fullName>
    </submittedName>
</protein>
<dbReference type="SUPFAM" id="SSF51182">
    <property type="entry name" value="RmlC-like cupins"/>
    <property type="match status" value="1"/>
</dbReference>
<dbReference type="HOGENOM" id="CLU_2158368_0_0_1"/>
<dbReference type="Proteomes" id="UP000012174">
    <property type="component" value="Unassembled WGS sequence"/>
</dbReference>
<dbReference type="STRING" id="1287681.M7TFP7"/>
<dbReference type="InterPro" id="IPR014710">
    <property type="entry name" value="RmlC-like_jellyroll"/>
</dbReference>
<evidence type="ECO:0000259" key="1">
    <source>
        <dbReference type="Pfam" id="PF07883"/>
    </source>
</evidence>
<evidence type="ECO:0000313" key="2">
    <source>
        <dbReference type="EMBL" id="EMR68771.1"/>
    </source>
</evidence>
<keyword evidence="3" id="KW-1185">Reference proteome</keyword>
<feature type="domain" description="Cupin type-2" evidence="1">
    <location>
        <begin position="46"/>
        <end position="99"/>
    </location>
</feature>
<organism evidence="2 3">
    <name type="scientific">Eutypa lata (strain UCR-EL1)</name>
    <name type="common">Grapevine dieback disease fungus</name>
    <name type="synonym">Eutypa armeniacae</name>
    <dbReference type="NCBI Taxonomy" id="1287681"/>
    <lineage>
        <taxon>Eukaryota</taxon>
        <taxon>Fungi</taxon>
        <taxon>Dikarya</taxon>
        <taxon>Ascomycota</taxon>
        <taxon>Pezizomycotina</taxon>
        <taxon>Sordariomycetes</taxon>
        <taxon>Xylariomycetidae</taxon>
        <taxon>Xylariales</taxon>
        <taxon>Diatrypaceae</taxon>
        <taxon>Eutypa</taxon>
    </lineage>
</organism>
<reference evidence="3" key="1">
    <citation type="journal article" date="2013" name="Genome Announc.">
        <title>Draft genome sequence of the grapevine dieback fungus Eutypa lata UCR-EL1.</title>
        <authorList>
            <person name="Blanco-Ulate B."/>
            <person name="Rolshausen P.E."/>
            <person name="Cantu D."/>
        </authorList>
    </citation>
    <scope>NUCLEOTIDE SEQUENCE [LARGE SCALE GENOMIC DNA]</scope>
    <source>
        <strain evidence="3">UCR-EL1</strain>
    </source>
</reference>
<sequence length="111" mass="12439">MQSPDPDRVIEVFDGAISFRILDNPERAYLVEVSFYSNHPLAPTLFNPAAKPPAHFHPYQTEYIQVIAGNAIVEVEGREILLSPEDGEFQVRAGAHHRLYPPQSATTIPEE</sequence>
<accession>M7TFP7</accession>
<proteinExistence type="predicted"/>
<name>M7TFP7_EUTLA</name>